<gene>
    <name evidence="2" type="primary">Dper\GL14672</name>
    <name evidence="2" type="ORF">Dper_GL14672</name>
</gene>
<dbReference type="OrthoDB" id="10453954at2759"/>
<protein>
    <submittedName>
        <fullName evidence="2">GL14672</fullName>
    </submittedName>
</protein>
<name>B4GVK3_DROPE</name>
<sequence length="232" mass="27221">MSKSLQNIINDRESFRQRIHEEFEQIKLNRRKAERTKENLKQELLNQETLRWYHFKNKIENQREIARKRYGNIPLDMVCFLKPKDEYERQVERAKEEYASIEYGIEFQPNTLLLSFRAELALEEHRLYMAAADPAPDKYAAISLESPATSQNSEMQREASQDQLFVAGSRADLVKPQASNQHLKKSKKMIAHAVDVSHNIEVFVGRRPGKYRLTCDPFAYEKFVLLRCAVIS</sequence>
<evidence type="ECO:0000313" key="2">
    <source>
        <dbReference type="EMBL" id="EDW26698.1"/>
    </source>
</evidence>
<dbReference type="AlphaFoldDB" id="B4GVK3"/>
<proteinExistence type="predicted"/>
<evidence type="ECO:0000313" key="3">
    <source>
        <dbReference type="Proteomes" id="UP000008744"/>
    </source>
</evidence>
<dbReference type="HOGENOM" id="CLU_104333_0_0_1"/>
<dbReference type="OMA" id="SHNIEVF"/>
<dbReference type="Proteomes" id="UP000008744">
    <property type="component" value="Unassembled WGS sequence"/>
</dbReference>
<dbReference type="EMBL" id="CH479193">
    <property type="protein sequence ID" value="EDW26698.1"/>
    <property type="molecule type" value="Genomic_DNA"/>
</dbReference>
<keyword evidence="1" id="KW-0175">Coiled coil</keyword>
<reference evidence="2 3" key="1">
    <citation type="journal article" date="2007" name="Nature">
        <title>Evolution of genes and genomes on the Drosophila phylogeny.</title>
        <authorList>
            <consortium name="Drosophila 12 Genomes Consortium"/>
            <person name="Clark A.G."/>
            <person name="Eisen M.B."/>
            <person name="Smith D.R."/>
            <person name="Bergman C.M."/>
            <person name="Oliver B."/>
            <person name="Markow T.A."/>
            <person name="Kaufman T.C."/>
            <person name="Kellis M."/>
            <person name="Gelbart W."/>
            <person name="Iyer V.N."/>
            <person name="Pollard D.A."/>
            <person name="Sackton T.B."/>
            <person name="Larracuente A.M."/>
            <person name="Singh N.D."/>
            <person name="Abad J.P."/>
            <person name="Abt D.N."/>
            <person name="Adryan B."/>
            <person name="Aguade M."/>
            <person name="Akashi H."/>
            <person name="Anderson W.W."/>
            <person name="Aquadro C.F."/>
            <person name="Ardell D.H."/>
            <person name="Arguello R."/>
            <person name="Artieri C.G."/>
            <person name="Barbash D.A."/>
            <person name="Barker D."/>
            <person name="Barsanti P."/>
            <person name="Batterham P."/>
            <person name="Batzoglou S."/>
            <person name="Begun D."/>
            <person name="Bhutkar A."/>
            <person name="Blanco E."/>
            <person name="Bosak S.A."/>
            <person name="Bradley R.K."/>
            <person name="Brand A.D."/>
            <person name="Brent M.R."/>
            <person name="Brooks A.N."/>
            <person name="Brown R.H."/>
            <person name="Butlin R.K."/>
            <person name="Caggese C."/>
            <person name="Calvi B.R."/>
            <person name="Bernardo de Carvalho A."/>
            <person name="Caspi A."/>
            <person name="Castrezana S."/>
            <person name="Celniker S.E."/>
            <person name="Chang J.L."/>
            <person name="Chapple C."/>
            <person name="Chatterji S."/>
            <person name="Chinwalla A."/>
            <person name="Civetta A."/>
            <person name="Clifton S.W."/>
            <person name="Comeron J.M."/>
            <person name="Costello J.C."/>
            <person name="Coyne J.A."/>
            <person name="Daub J."/>
            <person name="David R.G."/>
            <person name="Delcher A.L."/>
            <person name="Delehaunty K."/>
            <person name="Do C.B."/>
            <person name="Ebling H."/>
            <person name="Edwards K."/>
            <person name="Eickbush T."/>
            <person name="Evans J.D."/>
            <person name="Filipski A."/>
            <person name="Findeiss S."/>
            <person name="Freyhult E."/>
            <person name="Fulton L."/>
            <person name="Fulton R."/>
            <person name="Garcia A.C."/>
            <person name="Gardiner A."/>
            <person name="Garfield D.A."/>
            <person name="Garvin B.E."/>
            <person name="Gibson G."/>
            <person name="Gilbert D."/>
            <person name="Gnerre S."/>
            <person name="Godfrey J."/>
            <person name="Good R."/>
            <person name="Gotea V."/>
            <person name="Gravely B."/>
            <person name="Greenberg A.J."/>
            <person name="Griffiths-Jones S."/>
            <person name="Gross S."/>
            <person name="Guigo R."/>
            <person name="Gustafson E.A."/>
            <person name="Haerty W."/>
            <person name="Hahn M.W."/>
            <person name="Halligan D.L."/>
            <person name="Halpern A.L."/>
            <person name="Halter G.M."/>
            <person name="Han M.V."/>
            <person name="Heger A."/>
            <person name="Hillier L."/>
            <person name="Hinrichs A.S."/>
            <person name="Holmes I."/>
            <person name="Hoskins R.A."/>
            <person name="Hubisz M.J."/>
            <person name="Hultmark D."/>
            <person name="Huntley M.A."/>
            <person name="Jaffe D.B."/>
            <person name="Jagadeeshan S."/>
            <person name="Jeck W.R."/>
            <person name="Johnson J."/>
            <person name="Jones C.D."/>
            <person name="Jordan W.C."/>
            <person name="Karpen G.H."/>
            <person name="Kataoka E."/>
            <person name="Keightley P.D."/>
            <person name="Kheradpour P."/>
            <person name="Kirkness E.F."/>
            <person name="Koerich L.B."/>
            <person name="Kristiansen K."/>
            <person name="Kudrna D."/>
            <person name="Kulathinal R.J."/>
            <person name="Kumar S."/>
            <person name="Kwok R."/>
            <person name="Lander E."/>
            <person name="Langley C.H."/>
            <person name="Lapoint R."/>
            <person name="Lazzaro B.P."/>
            <person name="Lee S.J."/>
            <person name="Levesque L."/>
            <person name="Li R."/>
            <person name="Lin C.F."/>
            <person name="Lin M.F."/>
            <person name="Lindblad-Toh K."/>
            <person name="Llopart A."/>
            <person name="Long M."/>
            <person name="Low L."/>
            <person name="Lozovsky E."/>
            <person name="Lu J."/>
            <person name="Luo M."/>
            <person name="Machado C.A."/>
            <person name="Makalowski W."/>
            <person name="Marzo M."/>
            <person name="Matsuda M."/>
            <person name="Matzkin L."/>
            <person name="McAllister B."/>
            <person name="McBride C.S."/>
            <person name="McKernan B."/>
            <person name="McKernan K."/>
            <person name="Mendez-Lago M."/>
            <person name="Minx P."/>
            <person name="Mollenhauer M.U."/>
            <person name="Montooth K."/>
            <person name="Mount S.M."/>
            <person name="Mu X."/>
            <person name="Myers E."/>
            <person name="Negre B."/>
            <person name="Newfeld S."/>
            <person name="Nielsen R."/>
            <person name="Noor M.A."/>
            <person name="O'Grady P."/>
            <person name="Pachter L."/>
            <person name="Papaceit M."/>
            <person name="Parisi M.J."/>
            <person name="Parisi M."/>
            <person name="Parts L."/>
            <person name="Pedersen J.S."/>
            <person name="Pesole G."/>
            <person name="Phillippy A.M."/>
            <person name="Ponting C.P."/>
            <person name="Pop M."/>
            <person name="Porcelli D."/>
            <person name="Powell J.R."/>
            <person name="Prohaska S."/>
            <person name="Pruitt K."/>
            <person name="Puig M."/>
            <person name="Quesneville H."/>
            <person name="Ram K.R."/>
            <person name="Rand D."/>
            <person name="Rasmussen M.D."/>
            <person name="Reed L.K."/>
            <person name="Reenan R."/>
            <person name="Reily A."/>
            <person name="Remington K.A."/>
            <person name="Rieger T.T."/>
            <person name="Ritchie M.G."/>
            <person name="Robin C."/>
            <person name="Rogers Y.H."/>
            <person name="Rohde C."/>
            <person name="Rozas J."/>
            <person name="Rubenfield M.J."/>
            <person name="Ruiz A."/>
            <person name="Russo S."/>
            <person name="Salzberg S.L."/>
            <person name="Sanchez-Gracia A."/>
            <person name="Saranga D.J."/>
            <person name="Sato H."/>
            <person name="Schaeffer S.W."/>
            <person name="Schatz M.C."/>
            <person name="Schlenke T."/>
            <person name="Schwartz R."/>
            <person name="Segarra C."/>
            <person name="Singh R.S."/>
            <person name="Sirot L."/>
            <person name="Sirota M."/>
            <person name="Sisneros N.B."/>
            <person name="Smith C.D."/>
            <person name="Smith T.F."/>
            <person name="Spieth J."/>
            <person name="Stage D.E."/>
            <person name="Stark A."/>
            <person name="Stephan W."/>
            <person name="Strausberg R.L."/>
            <person name="Strempel S."/>
            <person name="Sturgill D."/>
            <person name="Sutton G."/>
            <person name="Sutton G.G."/>
            <person name="Tao W."/>
            <person name="Teichmann S."/>
            <person name="Tobari Y.N."/>
            <person name="Tomimura Y."/>
            <person name="Tsolas J.M."/>
            <person name="Valente V.L."/>
            <person name="Venter E."/>
            <person name="Venter J.C."/>
            <person name="Vicario S."/>
            <person name="Vieira F.G."/>
            <person name="Vilella A.J."/>
            <person name="Villasante A."/>
            <person name="Walenz B."/>
            <person name="Wang J."/>
            <person name="Wasserman M."/>
            <person name="Watts T."/>
            <person name="Wilson D."/>
            <person name="Wilson R.K."/>
            <person name="Wing R.A."/>
            <person name="Wolfner M.F."/>
            <person name="Wong A."/>
            <person name="Wong G.K."/>
            <person name="Wu C.I."/>
            <person name="Wu G."/>
            <person name="Yamamoto D."/>
            <person name="Yang H.P."/>
            <person name="Yang S.P."/>
            <person name="Yorke J.A."/>
            <person name="Yoshida K."/>
            <person name="Zdobnov E."/>
            <person name="Zhang P."/>
            <person name="Zhang Y."/>
            <person name="Zimin A.V."/>
            <person name="Baldwin J."/>
            <person name="Abdouelleil A."/>
            <person name="Abdulkadir J."/>
            <person name="Abebe A."/>
            <person name="Abera B."/>
            <person name="Abreu J."/>
            <person name="Acer S.C."/>
            <person name="Aftuck L."/>
            <person name="Alexander A."/>
            <person name="An P."/>
            <person name="Anderson E."/>
            <person name="Anderson S."/>
            <person name="Arachi H."/>
            <person name="Azer M."/>
            <person name="Bachantsang P."/>
            <person name="Barry A."/>
            <person name="Bayul T."/>
            <person name="Berlin A."/>
            <person name="Bessette D."/>
            <person name="Bloom T."/>
            <person name="Blye J."/>
            <person name="Boguslavskiy L."/>
            <person name="Bonnet C."/>
            <person name="Boukhgalter B."/>
            <person name="Bourzgui I."/>
            <person name="Brown A."/>
            <person name="Cahill P."/>
            <person name="Channer S."/>
            <person name="Cheshatsang Y."/>
            <person name="Chuda L."/>
            <person name="Citroen M."/>
            <person name="Collymore A."/>
            <person name="Cooke P."/>
            <person name="Costello M."/>
            <person name="D'Aco K."/>
            <person name="Daza R."/>
            <person name="De Haan G."/>
            <person name="DeGray S."/>
            <person name="DeMaso C."/>
            <person name="Dhargay N."/>
            <person name="Dooley K."/>
            <person name="Dooley E."/>
            <person name="Doricent M."/>
            <person name="Dorje P."/>
            <person name="Dorjee K."/>
            <person name="Dupes A."/>
            <person name="Elong R."/>
            <person name="Falk J."/>
            <person name="Farina A."/>
            <person name="Faro S."/>
            <person name="Ferguson D."/>
            <person name="Fisher S."/>
            <person name="Foley C.D."/>
            <person name="Franke A."/>
            <person name="Friedrich D."/>
            <person name="Gadbois L."/>
            <person name="Gearin G."/>
            <person name="Gearin C.R."/>
            <person name="Giannoukos G."/>
            <person name="Goode T."/>
            <person name="Graham J."/>
            <person name="Grandbois E."/>
            <person name="Grewal S."/>
            <person name="Gyaltsen K."/>
            <person name="Hafez N."/>
            <person name="Hagos B."/>
            <person name="Hall J."/>
            <person name="Henson C."/>
            <person name="Hollinger A."/>
            <person name="Honan T."/>
            <person name="Huard M.D."/>
            <person name="Hughes L."/>
            <person name="Hurhula B."/>
            <person name="Husby M.E."/>
            <person name="Kamat A."/>
            <person name="Kanga B."/>
            <person name="Kashin S."/>
            <person name="Khazanovich D."/>
            <person name="Kisner P."/>
            <person name="Lance K."/>
            <person name="Lara M."/>
            <person name="Lee W."/>
            <person name="Lennon N."/>
            <person name="Letendre F."/>
            <person name="LeVine R."/>
            <person name="Lipovsky A."/>
            <person name="Liu X."/>
            <person name="Liu J."/>
            <person name="Liu S."/>
            <person name="Lokyitsang T."/>
            <person name="Lokyitsang Y."/>
            <person name="Lubonja R."/>
            <person name="Lui A."/>
            <person name="MacDonald P."/>
            <person name="Magnisalis V."/>
            <person name="Maru K."/>
            <person name="Matthews C."/>
            <person name="McCusker W."/>
            <person name="McDonough S."/>
            <person name="Mehta T."/>
            <person name="Meldrim J."/>
            <person name="Meneus L."/>
            <person name="Mihai O."/>
            <person name="Mihalev A."/>
            <person name="Mihova T."/>
            <person name="Mittelman R."/>
            <person name="Mlenga V."/>
            <person name="Montmayeur A."/>
            <person name="Mulrain L."/>
            <person name="Navidi A."/>
            <person name="Naylor J."/>
            <person name="Negash T."/>
            <person name="Nguyen T."/>
            <person name="Nguyen N."/>
            <person name="Nicol R."/>
            <person name="Norbu C."/>
            <person name="Norbu N."/>
            <person name="Novod N."/>
            <person name="O'Neill B."/>
            <person name="Osman S."/>
            <person name="Markiewicz E."/>
            <person name="Oyono O.L."/>
            <person name="Patti C."/>
            <person name="Phunkhang P."/>
            <person name="Pierre F."/>
            <person name="Priest M."/>
            <person name="Raghuraman S."/>
            <person name="Rege F."/>
            <person name="Reyes R."/>
            <person name="Rise C."/>
            <person name="Rogov P."/>
            <person name="Ross K."/>
            <person name="Ryan E."/>
            <person name="Settipalli S."/>
            <person name="Shea T."/>
            <person name="Sherpa N."/>
            <person name="Shi L."/>
            <person name="Shih D."/>
            <person name="Sparrow T."/>
            <person name="Spaulding J."/>
            <person name="Stalker J."/>
            <person name="Stange-Thomann N."/>
            <person name="Stavropoulos S."/>
            <person name="Stone C."/>
            <person name="Strader C."/>
            <person name="Tesfaye S."/>
            <person name="Thomson T."/>
            <person name="Thoulutsang Y."/>
            <person name="Thoulutsang D."/>
            <person name="Topham K."/>
            <person name="Topping I."/>
            <person name="Tsamla T."/>
            <person name="Vassiliev H."/>
            <person name="Vo A."/>
            <person name="Wangchuk T."/>
            <person name="Wangdi T."/>
            <person name="Weiand M."/>
            <person name="Wilkinson J."/>
            <person name="Wilson A."/>
            <person name="Yadav S."/>
            <person name="Young G."/>
            <person name="Yu Q."/>
            <person name="Zembek L."/>
            <person name="Zhong D."/>
            <person name="Zimmer A."/>
            <person name="Zwirko Z."/>
            <person name="Jaffe D.B."/>
            <person name="Alvarez P."/>
            <person name="Brockman W."/>
            <person name="Butler J."/>
            <person name="Chin C."/>
            <person name="Gnerre S."/>
            <person name="Grabherr M."/>
            <person name="Kleber M."/>
            <person name="Mauceli E."/>
            <person name="MacCallum I."/>
        </authorList>
    </citation>
    <scope>NUCLEOTIDE SEQUENCE [LARGE SCALE GENOMIC DNA]</scope>
    <source>
        <strain evidence="3">MSH-3 / Tucson 14011-0111.49</strain>
    </source>
</reference>
<organism evidence="3">
    <name type="scientific">Drosophila persimilis</name>
    <name type="common">Fruit fly</name>
    <dbReference type="NCBI Taxonomy" id="7234"/>
    <lineage>
        <taxon>Eukaryota</taxon>
        <taxon>Metazoa</taxon>
        <taxon>Ecdysozoa</taxon>
        <taxon>Arthropoda</taxon>
        <taxon>Hexapoda</taxon>
        <taxon>Insecta</taxon>
        <taxon>Pterygota</taxon>
        <taxon>Neoptera</taxon>
        <taxon>Endopterygota</taxon>
        <taxon>Diptera</taxon>
        <taxon>Brachycera</taxon>
        <taxon>Muscomorpha</taxon>
        <taxon>Ephydroidea</taxon>
        <taxon>Drosophilidae</taxon>
        <taxon>Drosophila</taxon>
        <taxon>Sophophora</taxon>
    </lineage>
</organism>
<keyword evidence="3" id="KW-1185">Reference proteome</keyword>
<feature type="coiled-coil region" evidence="1">
    <location>
        <begin position="16"/>
        <end position="50"/>
    </location>
</feature>
<evidence type="ECO:0000256" key="1">
    <source>
        <dbReference type="SAM" id="Coils"/>
    </source>
</evidence>
<accession>B4GVK3</accession>